<dbReference type="GO" id="GO:0071555">
    <property type="term" value="P:cell wall organization"/>
    <property type="evidence" value="ECO:0007669"/>
    <property type="project" value="UniProtKB-KW"/>
</dbReference>
<keyword evidence="9" id="KW-0961">Cell wall biogenesis/degradation</keyword>
<keyword evidence="3" id="KW-1003">Cell membrane</keyword>
<feature type="transmembrane region" description="Helical" evidence="10">
    <location>
        <begin position="580"/>
        <end position="600"/>
    </location>
</feature>
<dbReference type="GO" id="GO:0005886">
    <property type="term" value="C:plasma membrane"/>
    <property type="evidence" value="ECO:0007669"/>
    <property type="project" value="UniProtKB-SubCell"/>
</dbReference>
<feature type="transmembrane region" description="Helical" evidence="10">
    <location>
        <begin position="736"/>
        <end position="761"/>
    </location>
</feature>
<evidence type="ECO:0000313" key="11">
    <source>
        <dbReference type="EMBL" id="AYV84345.1"/>
    </source>
</evidence>
<evidence type="ECO:0000256" key="4">
    <source>
        <dbReference type="ARBA" id="ARBA00022676"/>
    </source>
</evidence>
<reference evidence="11" key="1">
    <citation type="submission" date="2018-10" db="EMBL/GenBank/DDBJ databases">
        <title>Hidden diversity of soil giant viruses.</title>
        <authorList>
            <person name="Schulz F."/>
            <person name="Alteio L."/>
            <person name="Goudeau D."/>
            <person name="Ryan E.M."/>
            <person name="Malmstrom R.R."/>
            <person name="Blanchard J."/>
            <person name="Woyke T."/>
        </authorList>
    </citation>
    <scope>NUCLEOTIDE SEQUENCE</scope>
    <source>
        <strain evidence="11">HYV1</strain>
    </source>
</reference>
<protein>
    <recommendedName>
        <fullName evidence="2">chitin synthase</fullName>
        <ecNumber evidence="2">2.4.1.16</ecNumber>
    </recommendedName>
</protein>
<dbReference type="SUPFAM" id="SSF53448">
    <property type="entry name" value="Nucleotide-diphospho-sugar transferases"/>
    <property type="match status" value="1"/>
</dbReference>
<feature type="transmembrane region" description="Helical" evidence="10">
    <location>
        <begin position="507"/>
        <end position="531"/>
    </location>
</feature>
<dbReference type="EC" id="2.4.1.16" evidence="2"/>
<keyword evidence="6 10" id="KW-0812">Transmembrane</keyword>
<feature type="transmembrane region" description="Helical" evidence="10">
    <location>
        <begin position="621"/>
        <end position="641"/>
    </location>
</feature>
<dbReference type="EMBL" id="MK072405">
    <property type="protein sequence ID" value="AYV84345.1"/>
    <property type="molecule type" value="Genomic_DNA"/>
</dbReference>
<accession>A0A3G5AAU1</accession>
<evidence type="ECO:0000256" key="8">
    <source>
        <dbReference type="ARBA" id="ARBA00023136"/>
    </source>
</evidence>
<name>A0A3G5AAU1_9VIRU</name>
<dbReference type="Pfam" id="PF01644">
    <property type="entry name" value="Chitin_synth_1"/>
    <property type="match status" value="1"/>
</dbReference>
<feature type="transmembrane region" description="Helical" evidence="10">
    <location>
        <begin position="543"/>
        <end position="560"/>
    </location>
</feature>
<sequence length="795" mass="89627">MQCIECKSEILPQHSFCQECGAKISEILEPSPSDSEHKFRLDFMGASPQRPNSAKSPREFPSFVRAAVLGAAAPPATPGIPDLANVVNVPKFISHNQDPTYNKTYEHTICKEFRGQSHFRPDPNTKYWCEDKQAIPPPVANGVAINVKKSEKMLTILVPFYNEESSELMMTLDSLYPDFASIKAMGFDVHILLVMDGWWKASESMKKFMCTIFKNENSNAPGWWNAIKPIGADDDLAECVGTFVVQRLAAGGESIAPVHIGDKSMKISLLVKRDNRRKINAHDWMLSSFAEFYGADFVFLTDCGTLFEKKCLTLLTRELLKRPDCTAVSGRQRVMSAEQQGSDECPWLSYGSLLRGAQRFDYESSLASFVGAFSLFGMLPVIPGPCGLYRYAAIKKECVSYYINAVAAHPSECGILMANLNLAEDRVLSYAAVLKTGKDAYTAYVPESIFFFAAETSPLQLFQQRRRWINGTIAGYIWLLSKPSLIWDSGLKWWNKPLLSLLLVCQLFMYIGVAVSPGIFITSLYWSSLWIDDTFLGGHLERFSLCEVFFSFYLLVYVAFALRHANPANKPAVSEPFVKFVTFVNMVAMTSIMVSMGSSLKIMFGAGGDIWWMTSNWDLDYVVTLLVVFTIFGPLLLALMHSPTSFYYMLRSFGQFYLLLPTMVTYVGVYSLSRVWDLSWGNRPSEKSSLKATLSAEEQKKNASKIQRTGRRIAYGLIAVNGLVTFLLLESKERRVYVLALAIFIFAWSNIQMLLSSVYFIGRNTRRILRVGSRWCCVKMCKCYTKKEWYTGTKN</sequence>
<evidence type="ECO:0000256" key="7">
    <source>
        <dbReference type="ARBA" id="ARBA00022989"/>
    </source>
</evidence>
<dbReference type="InterPro" id="IPR004835">
    <property type="entry name" value="Chitin_synth"/>
</dbReference>
<evidence type="ECO:0000256" key="9">
    <source>
        <dbReference type="ARBA" id="ARBA00023316"/>
    </source>
</evidence>
<evidence type="ECO:0000256" key="1">
    <source>
        <dbReference type="ARBA" id="ARBA00004651"/>
    </source>
</evidence>
<dbReference type="PANTHER" id="PTHR22914:SF9">
    <property type="entry name" value="CHITIN SYNTHASE 1"/>
    <property type="match status" value="1"/>
</dbReference>
<keyword evidence="4" id="KW-0328">Glycosyltransferase</keyword>
<keyword evidence="7 10" id="KW-1133">Transmembrane helix</keyword>
<keyword evidence="5" id="KW-0808">Transferase</keyword>
<dbReference type="PANTHER" id="PTHR22914">
    <property type="entry name" value="CHITIN SYNTHASE"/>
    <property type="match status" value="1"/>
</dbReference>
<evidence type="ECO:0000256" key="5">
    <source>
        <dbReference type="ARBA" id="ARBA00022679"/>
    </source>
</evidence>
<feature type="transmembrane region" description="Helical" evidence="10">
    <location>
        <begin position="713"/>
        <end position="730"/>
    </location>
</feature>
<dbReference type="GO" id="GO:0006031">
    <property type="term" value="P:chitin biosynthetic process"/>
    <property type="evidence" value="ECO:0007669"/>
    <property type="project" value="TreeGrafter"/>
</dbReference>
<organism evidence="11">
    <name type="scientific">Hyperionvirus sp</name>
    <dbReference type="NCBI Taxonomy" id="2487770"/>
    <lineage>
        <taxon>Viruses</taxon>
        <taxon>Varidnaviria</taxon>
        <taxon>Bamfordvirae</taxon>
        <taxon>Nucleocytoviricota</taxon>
        <taxon>Megaviricetes</taxon>
        <taxon>Imitervirales</taxon>
        <taxon>Mimiviridae</taxon>
        <taxon>Klosneuvirinae</taxon>
    </lineage>
</organism>
<feature type="transmembrane region" description="Helical" evidence="10">
    <location>
        <begin position="653"/>
        <end position="673"/>
    </location>
</feature>
<gene>
    <name evidence="11" type="ORF">Hyperionvirus23_12</name>
</gene>
<dbReference type="GO" id="GO:0004100">
    <property type="term" value="F:chitin synthase activity"/>
    <property type="evidence" value="ECO:0007669"/>
    <property type="project" value="UniProtKB-EC"/>
</dbReference>
<evidence type="ECO:0000256" key="3">
    <source>
        <dbReference type="ARBA" id="ARBA00022475"/>
    </source>
</evidence>
<evidence type="ECO:0000256" key="2">
    <source>
        <dbReference type="ARBA" id="ARBA00012543"/>
    </source>
</evidence>
<keyword evidence="8 10" id="KW-0472">Membrane</keyword>
<proteinExistence type="predicted"/>
<evidence type="ECO:0000256" key="10">
    <source>
        <dbReference type="SAM" id="Phobius"/>
    </source>
</evidence>
<comment type="subcellular location">
    <subcellularLocation>
        <location evidence="1">Cell membrane</location>
        <topology evidence="1">Multi-pass membrane protein</topology>
    </subcellularLocation>
</comment>
<dbReference type="InterPro" id="IPR029044">
    <property type="entry name" value="Nucleotide-diphossugar_trans"/>
</dbReference>
<evidence type="ECO:0000256" key="6">
    <source>
        <dbReference type="ARBA" id="ARBA00022692"/>
    </source>
</evidence>